<reference evidence="1" key="2">
    <citation type="journal article" date="2015" name="Data Brief">
        <title>Shoot transcriptome of the giant reed, Arundo donax.</title>
        <authorList>
            <person name="Barrero R.A."/>
            <person name="Guerrero F.D."/>
            <person name="Moolhuijzen P."/>
            <person name="Goolsby J.A."/>
            <person name="Tidwell J."/>
            <person name="Bellgard S.E."/>
            <person name="Bellgard M.I."/>
        </authorList>
    </citation>
    <scope>NUCLEOTIDE SEQUENCE</scope>
    <source>
        <tissue evidence="1">Shoot tissue taken approximately 20 cm above the soil surface</tissue>
    </source>
</reference>
<evidence type="ECO:0000313" key="1">
    <source>
        <dbReference type="EMBL" id="JAE27472.1"/>
    </source>
</evidence>
<sequence length="30" mass="3402">MKTPGFFSLNLEMMSHLSPQLEVLAPHQAF</sequence>
<name>A0A0A9GSK6_ARUDO</name>
<proteinExistence type="predicted"/>
<dbReference type="AlphaFoldDB" id="A0A0A9GSK6"/>
<accession>A0A0A9GSK6</accession>
<protein>
    <submittedName>
        <fullName evidence="1">Uncharacterized protein</fullName>
    </submittedName>
</protein>
<organism evidence="1">
    <name type="scientific">Arundo donax</name>
    <name type="common">Giant reed</name>
    <name type="synonym">Donax arundinaceus</name>
    <dbReference type="NCBI Taxonomy" id="35708"/>
    <lineage>
        <taxon>Eukaryota</taxon>
        <taxon>Viridiplantae</taxon>
        <taxon>Streptophyta</taxon>
        <taxon>Embryophyta</taxon>
        <taxon>Tracheophyta</taxon>
        <taxon>Spermatophyta</taxon>
        <taxon>Magnoliopsida</taxon>
        <taxon>Liliopsida</taxon>
        <taxon>Poales</taxon>
        <taxon>Poaceae</taxon>
        <taxon>PACMAD clade</taxon>
        <taxon>Arundinoideae</taxon>
        <taxon>Arundineae</taxon>
        <taxon>Arundo</taxon>
    </lineage>
</organism>
<reference evidence="1" key="1">
    <citation type="submission" date="2014-09" db="EMBL/GenBank/DDBJ databases">
        <authorList>
            <person name="Magalhaes I.L.F."/>
            <person name="Oliveira U."/>
            <person name="Santos F.R."/>
            <person name="Vidigal T.H.D.A."/>
            <person name="Brescovit A.D."/>
            <person name="Santos A.J."/>
        </authorList>
    </citation>
    <scope>NUCLEOTIDE SEQUENCE</scope>
    <source>
        <tissue evidence="1">Shoot tissue taken approximately 20 cm above the soil surface</tissue>
    </source>
</reference>
<dbReference type="EMBL" id="GBRH01170424">
    <property type="protein sequence ID" value="JAE27472.1"/>
    <property type="molecule type" value="Transcribed_RNA"/>
</dbReference>